<evidence type="ECO:0000256" key="6">
    <source>
        <dbReference type="ARBA" id="ARBA00023196"/>
    </source>
</evidence>
<keyword evidence="4 8" id="KW-0406">Ion transport</keyword>
<dbReference type="InterPro" id="IPR026015">
    <property type="entry name" value="ATP_synth_OSCP/delta_N_sf"/>
</dbReference>
<keyword evidence="7 8" id="KW-0066">ATP synthesis</keyword>
<reference evidence="9 10" key="1">
    <citation type="submission" date="2023-07" db="EMBL/GenBank/DDBJ databases">
        <title>Genomic Encyclopedia of Type Strains, Phase IV (KMG-IV): sequencing the most valuable type-strain genomes for metagenomic binning, comparative biology and taxonomic classification.</title>
        <authorList>
            <person name="Goeker M."/>
        </authorList>
    </citation>
    <scope>NUCLEOTIDE SEQUENCE [LARGE SCALE GENOMIC DNA]</scope>
    <source>
        <strain evidence="9 10">DSM 19619</strain>
    </source>
</reference>
<keyword evidence="5 8" id="KW-0472">Membrane</keyword>
<keyword evidence="6 8" id="KW-0139">CF(1)</keyword>
<evidence type="ECO:0000256" key="5">
    <source>
        <dbReference type="ARBA" id="ARBA00023136"/>
    </source>
</evidence>
<name>A0ABU0J507_9HYPH</name>
<evidence type="ECO:0000313" key="9">
    <source>
        <dbReference type="EMBL" id="MDQ0468272.1"/>
    </source>
</evidence>
<proteinExistence type="inferred from homology"/>
<comment type="function">
    <text evidence="8">This protein is part of the stalk that links CF(0) to CF(1). It either transmits conformational changes from CF(0) to CF(1) or is implicated in proton conduction.</text>
</comment>
<keyword evidence="8" id="KW-1003">Cell membrane</keyword>
<protein>
    <recommendedName>
        <fullName evidence="8">ATP synthase subunit delta</fullName>
    </recommendedName>
    <alternativeName>
        <fullName evidence="8">ATP synthase F(1) sector subunit delta</fullName>
    </alternativeName>
    <alternativeName>
        <fullName evidence="8">F-type ATPase subunit delta</fullName>
        <shortName evidence="8">F-ATPase subunit delta</shortName>
    </alternativeName>
</protein>
<organism evidence="9 10">
    <name type="scientific">Labrys wisconsinensis</name>
    <dbReference type="NCBI Taxonomy" id="425677"/>
    <lineage>
        <taxon>Bacteria</taxon>
        <taxon>Pseudomonadati</taxon>
        <taxon>Pseudomonadota</taxon>
        <taxon>Alphaproteobacteria</taxon>
        <taxon>Hyphomicrobiales</taxon>
        <taxon>Xanthobacteraceae</taxon>
        <taxon>Labrys</taxon>
    </lineage>
</organism>
<dbReference type="PRINTS" id="PR00125">
    <property type="entry name" value="ATPASEDELTA"/>
</dbReference>
<evidence type="ECO:0000256" key="3">
    <source>
        <dbReference type="ARBA" id="ARBA00022781"/>
    </source>
</evidence>
<keyword evidence="2 8" id="KW-0813">Transport</keyword>
<dbReference type="HAMAP" id="MF_01416">
    <property type="entry name" value="ATP_synth_delta_bact"/>
    <property type="match status" value="1"/>
</dbReference>
<dbReference type="NCBIfam" id="TIGR01145">
    <property type="entry name" value="ATP_synt_delta"/>
    <property type="match status" value="1"/>
</dbReference>
<comment type="function">
    <text evidence="8">F(1)F(0) ATP synthase produces ATP from ADP in the presence of a proton or sodium gradient. F-type ATPases consist of two structural domains, F(1) containing the extramembraneous catalytic core and F(0) containing the membrane proton channel, linked together by a central stalk and a peripheral stalk. During catalysis, ATP synthesis in the catalytic domain of F(1) is coupled via a rotary mechanism of the central stalk subunits to proton translocation.</text>
</comment>
<dbReference type="Proteomes" id="UP001242480">
    <property type="component" value="Unassembled WGS sequence"/>
</dbReference>
<dbReference type="Gene3D" id="1.10.520.20">
    <property type="entry name" value="N-terminal domain of the delta subunit of the F1F0-ATP synthase"/>
    <property type="match status" value="1"/>
</dbReference>
<dbReference type="InterPro" id="IPR000711">
    <property type="entry name" value="ATPase_OSCP/dsu"/>
</dbReference>
<dbReference type="SUPFAM" id="SSF47928">
    <property type="entry name" value="N-terminal domain of the delta subunit of the F1F0-ATP synthase"/>
    <property type="match status" value="1"/>
</dbReference>
<comment type="caution">
    <text evidence="9">The sequence shown here is derived from an EMBL/GenBank/DDBJ whole genome shotgun (WGS) entry which is preliminary data.</text>
</comment>
<keyword evidence="10" id="KW-1185">Reference proteome</keyword>
<evidence type="ECO:0000313" key="10">
    <source>
        <dbReference type="Proteomes" id="UP001242480"/>
    </source>
</evidence>
<gene>
    <name evidence="8" type="primary">atpH</name>
    <name evidence="9" type="ORF">QO011_001267</name>
</gene>
<comment type="subcellular location">
    <subcellularLocation>
        <location evidence="8">Cell membrane</location>
        <topology evidence="8">Peripheral membrane protein</topology>
    </subcellularLocation>
    <subcellularLocation>
        <location evidence="1">Membrane</location>
    </subcellularLocation>
</comment>
<evidence type="ECO:0000256" key="4">
    <source>
        <dbReference type="ARBA" id="ARBA00023065"/>
    </source>
</evidence>
<dbReference type="EMBL" id="JAUSVX010000001">
    <property type="protein sequence ID" value="MDQ0468272.1"/>
    <property type="molecule type" value="Genomic_DNA"/>
</dbReference>
<dbReference type="Pfam" id="PF00213">
    <property type="entry name" value="OSCP"/>
    <property type="match status" value="1"/>
</dbReference>
<evidence type="ECO:0000256" key="1">
    <source>
        <dbReference type="ARBA" id="ARBA00004370"/>
    </source>
</evidence>
<dbReference type="NCBIfam" id="NF004406">
    <property type="entry name" value="PRK05758.3-2"/>
    <property type="match status" value="1"/>
</dbReference>
<comment type="similarity">
    <text evidence="8">Belongs to the ATPase delta chain family.</text>
</comment>
<dbReference type="PANTHER" id="PTHR11910">
    <property type="entry name" value="ATP SYNTHASE DELTA CHAIN"/>
    <property type="match status" value="1"/>
</dbReference>
<sequence>MAGEEPIISGMAGRYASALFDLAQSSGAVDAVGADLARFEALVAESADLARLVRSPVFSSEEQTKAIIAVLERAGIGGLAANFLKLAAQNRRLFAVHDMIRAYKGLVARARGETSAEVVVAQPLSDSHLATLKDALRSATGKDVALDVKVDPGLIGGLTVKIGSRMIDASLKTKLQSIKIAMKEVG</sequence>
<keyword evidence="3 8" id="KW-0375">Hydrogen ion transport</keyword>
<evidence type="ECO:0000256" key="7">
    <source>
        <dbReference type="ARBA" id="ARBA00023310"/>
    </source>
</evidence>
<evidence type="ECO:0000256" key="2">
    <source>
        <dbReference type="ARBA" id="ARBA00022448"/>
    </source>
</evidence>
<dbReference type="RefSeq" id="WP_307269135.1">
    <property type="nucleotide sequence ID" value="NZ_JAUSVX010000001.1"/>
</dbReference>
<accession>A0ABU0J507</accession>
<evidence type="ECO:0000256" key="8">
    <source>
        <dbReference type="HAMAP-Rule" id="MF_01416"/>
    </source>
</evidence>